<accession>A0A9P5X5M3</accession>
<gene>
    <name evidence="1" type="ORF">P691DRAFT_807301</name>
</gene>
<dbReference type="OrthoDB" id="3256662at2759"/>
<name>A0A9P5X5M3_9AGAR</name>
<dbReference type="AlphaFoldDB" id="A0A9P5X5M3"/>
<evidence type="ECO:0000313" key="2">
    <source>
        <dbReference type="Proteomes" id="UP000807342"/>
    </source>
</evidence>
<sequence length="294" mass="33007">MDDWEITKHLAEYDSPLPLQTLVLHNVKDPSLLPALLQRTPELLRLCIYRIDVSSTGSALGSIVFPAPTVPKLSLFDGPPALAAALIPTRPTSKIRLLGTLMPSSMHGELSLPLSLPPLDRQLWEALGRSMSPIQEIAIPKHFYGIDNLKTYLQDVSTLKISWCHGNWGNDLFFPGDAKDVEKAVSHLCRLWPPNPSVQRLVFDFAIGAEAKASYLDLQSQSQILQKEIVVAFPKIEQVNFLTCINWKRSPLDGLWRANVPKPKRRYLLGTWEVIRDKLVDHDGCFAAVFKRES</sequence>
<protein>
    <submittedName>
        <fullName evidence="1">Uncharacterized protein</fullName>
    </submittedName>
</protein>
<comment type="caution">
    <text evidence="1">The sequence shown here is derived from an EMBL/GenBank/DDBJ whole genome shotgun (WGS) entry which is preliminary data.</text>
</comment>
<reference evidence="1" key="1">
    <citation type="submission" date="2020-11" db="EMBL/GenBank/DDBJ databases">
        <authorList>
            <consortium name="DOE Joint Genome Institute"/>
            <person name="Ahrendt S."/>
            <person name="Riley R."/>
            <person name="Andreopoulos W."/>
            <person name="Labutti K."/>
            <person name="Pangilinan J."/>
            <person name="Ruiz-Duenas F.J."/>
            <person name="Barrasa J.M."/>
            <person name="Sanchez-Garcia M."/>
            <person name="Camarero S."/>
            <person name="Miyauchi S."/>
            <person name="Serrano A."/>
            <person name="Linde D."/>
            <person name="Babiker R."/>
            <person name="Drula E."/>
            <person name="Ayuso-Fernandez I."/>
            <person name="Pacheco R."/>
            <person name="Padilla G."/>
            <person name="Ferreira P."/>
            <person name="Barriuso J."/>
            <person name="Kellner H."/>
            <person name="Castanera R."/>
            <person name="Alfaro M."/>
            <person name="Ramirez L."/>
            <person name="Pisabarro A.G."/>
            <person name="Kuo A."/>
            <person name="Tritt A."/>
            <person name="Lipzen A."/>
            <person name="He G."/>
            <person name="Yan M."/>
            <person name="Ng V."/>
            <person name="Cullen D."/>
            <person name="Martin F."/>
            <person name="Rosso M.-N."/>
            <person name="Henrissat B."/>
            <person name="Hibbett D."/>
            <person name="Martinez A.T."/>
            <person name="Grigoriev I.V."/>
        </authorList>
    </citation>
    <scope>NUCLEOTIDE SEQUENCE</scope>
    <source>
        <strain evidence="1">MF-IS2</strain>
    </source>
</reference>
<keyword evidence="2" id="KW-1185">Reference proteome</keyword>
<dbReference type="Proteomes" id="UP000807342">
    <property type="component" value="Unassembled WGS sequence"/>
</dbReference>
<dbReference type="EMBL" id="MU151371">
    <property type="protein sequence ID" value="KAF9444495.1"/>
    <property type="molecule type" value="Genomic_DNA"/>
</dbReference>
<evidence type="ECO:0000313" key="1">
    <source>
        <dbReference type="EMBL" id="KAF9444495.1"/>
    </source>
</evidence>
<proteinExistence type="predicted"/>
<organism evidence="1 2">
    <name type="scientific">Macrolepiota fuliginosa MF-IS2</name>
    <dbReference type="NCBI Taxonomy" id="1400762"/>
    <lineage>
        <taxon>Eukaryota</taxon>
        <taxon>Fungi</taxon>
        <taxon>Dikarya</taxon>
        <taxon>Basidiomycota</taxon>
        <taxon>Agaricomycotina</taxon>
        <taxon>Agaricomycetes</taxon>
        <taxon>Agaricomycetidae</taxon>
        <taxon>Agaricales</taxon>
        <taxon>Agaricineae</taxon>
        <taxon>Agaricaceae</taxon>
        <taxon>Macrolepiota</taxon>
    </lineage>
</organism>